<feature type="region of interest" description="Disordered" evidence="1">
    <location>
        <begin position="1"/>
        <end position="108"/>
    </location>
</feature>
<feature type="compositionally biased region" description="Basic and acidic residues" evidence="1">
    <location>
        <begin position="465"/>
        <end position="481"/>
    </location>
</feature>
<feature type="compositionally biased region" description="Low complexity" evidence="1">
    <location>
        <begin position="1661"/>
        <end position="1670"/>
    </location>
</feature>
<feature type="region of interest" description="Disordered" evidence="1">
    <location>
        <begin position="465"/>
        <end position="561"/>
    </location>
</feature>
<gene>
    <name evidence="2" type="ORF">SCHCODRAFT_233842</name>
</gene>
<feature type="region of interest" description="Disordered" evidence="1">
    <location>
        <begin position="288"/>
        <end position="309"/>
    </location>
</feature>
<feature type="compositionally biased region" description="Acidic residues" evidence="1">
    <location>
        <begin position="2272"/>
        <end position="2282"/>
    </location>
</feature>
<feature type="compositionally biased region" description="Low complexity" evidence="1">
    <location>
        <begin position="2154"/>
        <end position="2190"/>
    </location>
</feature>
<feature type="region of interest" description="Disordered" evidence="1">
    <location>
        <begin position="1022"/>
        <end position="1134"/>
    </location>
</feature>
<feature type="compositionally biased region" description="Low complexity" evidence="1">
    <location>
        <begin position="1561"/>
        <end position="1581"/>
    </location>
</feature>
<name>D8Q2L5_SCHCM</name>
<feature type="compositionally biased region" description="Basic and acidic residues" evidence="1">
    <location>
        <begin position="1230"/>
        <end position="1242"/>
    </location>
</feature>
<feature type="compositionally biased region" description="Basic and acidic residues" evidence="1">
    <location>
        <begin position="1384"/>
        <end position="1394"/>
    </location>
</feature>
<feature type="compositionally biased region" description="Polar residues" evidence="1">
    <location>
        <begin position="971"/>
        <end position="982"/>
    </location>
</feature>
<feature type="compositionally biased region" description="Low complexity" evidence="1">
    <location>
        <begin position="661"/>
        <end position="700"/>
    </location>
</feature>
<accession>D8Q2L5</accession>
<dbReference type="eggNOG" id="ENOG502SPZN">
    <property type="taxonomic scope" value="Eukaryota"/>
</dbReference>
<feature type="region of interest" description="Disordered" evidence="1">
    <location>
        <begin position="2654"/>
        <end position="2675"/>
    </location>
</feature>
<feature type="compositionally biased region" description="Basic and acidic residues" evidence="1">
    <location>
        <begin position="712"/>
        <end position="745"/>
    </location>
</feature>
<feature type="compositionally biased region" description="Basic and acidic residues" evidence="1">
    <location>
        <begin position="2775"/>
        <end position="2837"/>
    </location>
</feature>
<feature type="compositionally biased region" description="Low complexity" evidence="1">
    <location>
        <begin position="601"/>
        <end position="614"/>
    </location>
</feature>
<dbReference type="PANTHER" id="PTHR48176">
    <property type="entry name" value="DDRGK DOMAIN-CONTAINING PROTEIN 1"/>
    <property type="match status" value="1"/>
</dbReference>
<dbReference type="GO" id="GO:0044389">
    <property type="term" value="F:ubiquitin-like protein ligase binding"/>
    <property type="evidence" value="ECO:0007669"/>
    <property type="project" value="TreeGrafter"/>
</dbReference>
<dbReference type="STRING" id="578458.D8Q2L5"/>
<feature type="compositionally biased region" description="Low complexity" evidence="1">
    <location>
        <begin position="638"/>
        <end position="652"/>
    </location>
</feature>
<feature type="region of interest" description="Disordered" evidence="1">
    <location>
        <begin position="2272"/>
        <end position="2291"/>
    </location>
</feature>
<feature type="region of interest" description="Disordered" evidence="1">
    <location>
        <begin position="2319"/>
        <end position="2403"/>
    </location>
</feature>
<feature type="compositionally biased region" description="Basic and acidic residues" evidence="1">
    <location>
        <begin position="293"/>
        <end position="309"/>
    </location>
</feature>
<keyword evidence="3" id="KW-1185">Reference proteome</keyword>
<feature type="compositionally biased region" description="Acidic residues" evidence="1">
    <location>
        <begin position="2360"/>
        <end position="2384"/>
    </location>
</feature>
<feature type="compositionally biased region" description="Polar residues" evidence="1">
    <location>
        <begin position="1159"/>
        <end position="1170"/>
    </location>
</feature>
<feature type="compositionally biased region" description="Basic and acidic residues" evidence="1">
    <location>
        <begin position="775"/>
        <end position="797"/>
    </location>
</feature>
<feature type="compositionally biased region" description="Low complexity" evidence="1">
    <location>
        <begin position="2921"/>
        <end position="2930"/>
    </location>
</feature>
<dbReference type="OMA" id="ETMSIHT"/>
<dbReference type="InParanoid" id="D8Q2L5"/>
<feature type="compositionally biased region" description="Polar residues" evidence="1">
    <location>
        <begin position="857"/>
        <end position="869"/>
    </location>
</feature>
<dbReference type="VEuPathDB" id="FungiDB:SCHCODRAFT_01089665"/>
<protein>
    <submittedName>
        <fullName evidence="2">Uncharacterized protein</fullName>
    </submittedName>
</protein>
<evidence type="ECO:0000313" key="3">
    <source>
        <dbReference type="Proteomes" id="UP000007431"/>
    </source>
</evidence>
<evidence type="ECO:0000313" key="2">
    <source>
        <dbReference type="EMBL" id="EFI98142.1"/>
    </source>
</evidence>
<dbReference type="InterPro" id="IPR050899">
    <property type="entry name" value="DDRGK_domain-containing"/>
</dbReference>
<feature type="region of interest" description="Disordered" evidence="1">
    <location>
        <begin position="3614"/>
        <end position="3639"/>
    </location>
</feature>
<feature type="region of interest" description="Disordered" evidence="1">
    <location>
        <begin position="1301"/>
        <end position="1731"/>
    </location>
</feature>
<feature type="compositionally biased region" description="Basic and acidic residues" evidence="1">
    <location>
        <begin position="15"/>
        <end position="37"/>
    </location>
</feature>
<feature type="region of interest" description="Disordered" evidence="1">
    <location>
        <begin position="1151"/>
        <end position="1176"/>
    </location>
</feature>
<feature type="region of interest" description="Disordered" evidence="1">
    <location>
        <begin position="574"/>
        <end position="1008"/>
    </location>
</feature>
<dbReference type="HOGENOM" id="CLU_224557_0_0_1"/>
<feature type="region of interest" description="Disordered" evidence="1">
    <location>
        <begin position="1194"/>
        <end position="1276"/>
    </location>
</feature>
<feature type="region of interest" description="Disordered" evidence="1">
    <location>
        <begin position="2729"/>
        <end position="2755"/>
    </location>
</feature>
<dbReference type="Proteomes" id="UP000007431">
    <property type="component" value="Unassembled WGS sequence"/>
</dbReference>
<feature type="compositionally biased region" description="Basic and acidic residues" evidence="1">
    <location>
        <begin position="985"/>
        <end position="1008"/>
    </location>
</feature>
<feature type="region of interest" description="Disordered" evidence="1">
    <location>
        <begin position="2775"/>
        <end position="2846"/>
    </location>
</feature>
<feature type="region of interest" description="Disordered" evidence="1">
    <location>
        <begin position="2921"/>
        <end position="2941"/>
    </location>
</feature>
<organism evidence="3">
    <name type="scientific">Schizophyllum commune (strain H4-8 / FGSC 9210)</name>
    <name type="common">Split gill fungus</name>
    <dbReference type="NCBI Taxonomy" id="578458"/>
    <lineage>
        <taxon>Eukaryota</taxon>
        <taxon>Fungi</taxon>
        <taxon>Dikarya</taxon>
        <taxon>Basidiomycota</taxon>
        <taxon>Agaricomycotina</taxon>
        <taxon>Agaricomycetes</taxon>
        <taxon>Agaricomycetidae</taxon>
        <taxon>Agaricales</taxon>
        <taxon>Schizophyllaceae</taxon>
        <taxon>Schizophyllum</taxon>
    </lineage>
</organism>
<feature type="compositionally biased region" description="Basic and acidic residues" evidence="1">
    <location>
        <begin position="3614"/>
        <end position="3626"/>
    </location>
</feature>
<reference evidence="2 3" key="1">
    <citation type="journal article" date="2010" name="Nat. Biotechnol.">
        <title>Genome sequence of the model mushroom Schizophyllum commune.</title>
        <authorList>
            <person name="Ohm R.A."/>
            <person name="de Jong J.F."/>
            <person name="Lugones L.G."/>
            <person name="Aerts A."/>
            <person name="Kothe E."/>
            <person name="Stajich J.E."/>
            <person name="de Vries R.P."/>
            <person name="Record E."/>
            <person name="Levasseur A."/>
            <person name="Baker S.E."/>
            <person name="Bartholomew K.A."/>
            <person name="Coutinho P.M."/>
            <person name="Erdmann S."/>
            <person name="Fowler T.J."/>
            <person name="Gathman A.C."/>
            <person name="Lombard V."/>
            <person name="Henrissat B."/>
            <person name="Knabe N."/>
            <person name="Kuees U."/>
            <person name="Lilly W.W."/>
            <person name="Lindquist E."/>
            <person name="Lucas S."/>
            <person name="Magnuson J.K."/>
            <person name="Piumi F."/>
            <person name="Raudaskoski M."/>
            <person name="Salamov A."/>
            <person name="Schmutz J."/>
            <person name="Schwarze F.W.M.R."/>
            <person name="vanKuyk P.A."/>
            <person name="Horton J.S."/>
            <person name="Grigoriev I.V."/>
            <person name="Woesten H.A.B."/>
        </authorList>
    </citation>
    <scope>NUCLEOTIDE SEQUENCE [LARGE SCALE GENOMIC DNA]</scope>
    <source>
        <strain evidence="3">H4-8 / FGSC 9210</strain>
    </source>
</reference>
<feature type="compositionally biased region" description="Basic and acidic residues" evidence="1">
    <location>
        <begin position="1543"/>
        <end position="1560"/>
    </location>
</feature>
<feature type="compositionally biased region" description="Basic residues" evidence="1">
    <location>
        <begin position="3627"/>
        <end position="3639"/>
    </location>
</feature>
<feature type="compositionally biased region" description="Pro residues" evidence="1">
    <location>
        <begin position="877"/>
        <end position="887"/>
    </location>
</feature>
<dbReference type="PANTHER" id="PTHR48176:SF1">
    <property type="entry name" value="DDRGK DOMAIN-CONTAINING PROTEIN 1"/>
    <property type="match status" value="1"/>
</dbReference>
<sequence>MREAERGAMLQQKSDAGERTPRPTAEHATRSTAERAPRPATEGSSRPSTSPAPAPSPARNRVKRRTEDTRPSTATDNAEEQLERPTTPPTPIGITGGTFGFSNSPTKRKPALNDMSVLHEVTGKGKARAVDQERARAVEETDEDVVIAVASEGRVVRARSIGKGDAGGIGRGSASSTTKEGASSTGREGGSLRSNTHSADVPAASWCCFCDVDSICVDESISVFKYGDYADEWHLADLKLESGVDIGLQTTPTLALFFVPPTFREHLVFGAQDRDPAAGECEFAAPRHISKSPTDDKHGGRAAADDEHGGRARGIGFVATATAGHEFVVTHCAGAPGAGFRTKTVYPEDADVEGFVDLQGIAGATKNAGFEYEAENGKFVDERVGEDESVGSVARSAGRAVVVVVDAVGFVFAAVDVFAATGAQFGVVAQYVERDARVEGVAFVAQGLECGVFVVPDADPRWMSESDARRMHETEGRRALEGEPISLGVRGQQMLRSPESSAHTSRAPSPLARSASASVASLGQSGPGARGDRDVKPPPLSTTPAGALPQRGRGPHAGGVDLGTVEVVSRAARDVDPGPAYSPQRMVASASMGSPRHASLAPFPSSASVEAAEAPPRPKKSVRRTASMTLPSLLLHKPLMPSTLSPSLPSGLFTPRRDKSSSSSGSPQEASCSASLPGTPGPGTPSSGAGTPSTPSKSGLFGLGRSFGFGRKAKDELDAEREREKEREAEQVKEWEREREKEKRRPNVLKRRSSTTRSGLGAEIRVDSPPPQESMRLERIDSSGAEEQRLQEAEKEPAPIFGLPIDPRRGLPDEEPAAASLETPPRKAPIYESFRRREAPKETQRQDTLSPPPMSPPQNSRSLHRSPSSPMMMLNPWSPPSPQAPLPEPHHASTRSAGALSEMSRASSGKDASPRPSFSSDSRRSFSRDAHKRGHTPAVPSSSTFGPFGTLGPFDGPDAEGMPSRDRRDTGTSVGSRSTAMYTSDGRRDSEWESRRNTTFTIDDKLDSEVWRKTPTLSDRLSLTLDSYYVTPPSASANDEQDAGRGVASLDSTLDRPQTPTKRLARRPSMLDVNIESPEISMEGAFDSLASRQSKDGGESAPEVPPAETAKPEELESARTMSLEQARPLPSALTIQPSFRRVRAADEETLLIPPRESVATLSPSSASEGQPFTPVHAVHGEGFDMIARLAKEEAVDEEIEEVPRRERRGTVAGVEVEVSIGPSEAAETQQDERKPVQLDRAESPFGTRTEPRKIRTTPLVKGSTPKPEKEEGSPHLPYFTVFGGVSPLASTSSAFVTSAFGTKGSGPTSPNIFSSKRRPQSPRASSPPARPSHGTSKSYSEKGLARKLSTRYLRAHDDIDTYTKSSTSTPEKESCKSRSASYEEEARKSGERQRAQLSKRNRKSEPPGALLSAADGPSTSQNSSPGSGGSRIWRLVKRISTGALRDKADWDEESTKAPPVPAIPSHLREGSAFIGGPRQSEEVRSTKSKARPLPVNRPGNSSPEVESSVDEKFFAGTRRSSVSSVDPSDTVGKPILPPSELGRIAREMEAERQSTRERSKSSTSSNSMRSGQSTRTRSSSGRGQGHARTDTEFTIIATSPSEELTALTAPPPRRRKDDDLAEFGAAAADSPMIPSFSVDQPINAFNRAKMHIPSRSAQRNLSLPSASESPPSLPPPRSKTRPSLQETRETGRLQSPHAHSFSTSALKRSKAPPVTFRELGSAPTASRSLSEKEKAARWDDLLLMSERAGGTIHLGSEAPPDQFFLDGRQLVFAVAVKAPDESAHILLAVIEPGGLFSPVPAGPFPVDTSRGLAIDEKGNLRTLAAEDYQGLTALAYGVDAMQDPELTGSTWRMGSSPEDQSTYELSVPVPGRLQGLGGNPVLRQTRVYAYSKENTKLSMQLPPALVEIFELAEEARVDGEPNEDVIRWVKNTLSSTSIPNLTRKQVANAVAAIRAATSGHAHIAPVINLEPKTSYPPKETPRIPINGMLGVRIPGAPDVPGRHAVLDSLEPWSRPPNRRNWLGLGGLGEVWISYPVARAGKKQTMSTVRTEYGRDADDRVIPWPADATGVFYLDKDAPDATVRFRLTKTGEHAAFEQGEDLRGADGERWALRLHRPLQQGAVAKLPGIHERHHSVIRLLYDRRGRLDARAVQNDTSSPTPGTPPSSDTDPSLTTGDPSSTSGDPSSTSGDPSPPPGDPFTTSSSPTPAVPFRLPFPAGTVGYLYYHAHPEAPVTASGIRFRVVPDGKRWEEGWDLESAMGRLMGLGEGDAVGEGDAGGEEGEASQTRQAAEGHAPLVPWELTIAHAASFLGPWVGEPSSVLDSAGEPSSARESASESSSTLGSADAGVHREDGVGKVVDGDEEDAAMDDEDAALDDEDGTDESETSASTTDGGTTGSIPRRHYVLTPHTTRVMVDLTFGAWPTGSTGKILAKFEIADDGRAADGVLALRVLREIEPVVVPGVWEPTASDSTRLEGQILWRVPLDGPIPESTLLNMPRSVHVQAIFERARAAYFAQGLAKKEIKRLPGHPKKDGEDAVPARKEKLTAEEFDSKFPPIPRRGVCAPLDVAILNHQRAALRALALTKTQTDLTTWFHGGPDNDSRTGKATFDPTPLLAHRIADWVDPKSGLVRNIQEQVETDVDFLNRPLVVSRGPAYHAQRAGSTRDHPTPSRADPLGLDLTAVSLMGRRRARGAVARLRRKSREATLRGMASSEKALDHGLVYLASSVPPTDGDVAQEHQAKAQGTGPEVRERVTRARAERSAAWARVLEEYRARREQQEREKAERRKERVRRREEKLEEEQEKRRLRQQEKREKELLKMKQAEEREAREQEQREKARSAMAQRTRALDSQRLHLTRASQWLERAEAYLDEAEAYASGGAMKTDKQSPPLAGFAGSTSMNVALARATVLMRQASRHLVRARLSPRSPRPAVQQLVGPLERASRSKPPRARFVVSTLAADKITDLDRVDLSRTGQRKREAFIEWERRKMEVEMKQEDWVEEPRGRPTQGPGSVVLHHPEWTQKGMVIPANTLERGSGKPGARTSLDDGDDRGTDISSFPPAEGFFYWYEGPDGPPGLRFRLASKGTAFVNGQDWVPGGVDGVPWVYPATTAVRHGRLFPWLRADNVLSPAVEASASLALRRAWYKSGLVRPASHIVHHLLPQNLTEADRICFSGCTAAVAVSGAAYAMPNIELDRRRVKRRMACHSKRVAICVLVMGGGGLLTMGSRGEVSSLDPTEVKEDDRLILDGFKYYEAWSYAGVHRRVVRSEPDPKSVGGTMSAELRFRLVPPGTPFWDGRDLERAGKPWRCGLRLLCKWQPATMAALADAGHIPRAFYEEARNAVGLSRLHQGFVLDDDYDETGSRPVRWRYPSVMKLLALKDPRAARYRRRGPRVSYQRRVPRYKSPRRLSLMEHKQVSTLDPSKLTDADRVDARDLRGIILSVSSGADVEDKRIEVNILAPRTGRFPLDAIGFIYWHDPPNRPPWGGAFRFRVAPPGTAFADGHDLLSPSIGLPYEWGVSAQDKLFGSWALARFEHNSDDPNRLHLRIQKLLSPPVPRFPDYDGFVPPPREGELVMMNTETPWEYVYDRKRPFEDYATALDLFWTEATCRADYTREAGGEEQWKEEWVQPKRRTRGRKKYGR</sequence>
<feature type="region of interest" description="Disordered" evidence="1">
    <location>
        <begin position="3028"/>
        <end position="3050"/>
    </location>
</feature>
<feature type="region of interest" description="Disordered" evidence="1">
    <location>
        <begin position="162"/>
        <end position="196"/>
    </location>
</feature>
<feature type="compositionally biased region" description="Polar residues" evidence="1">
    <location>
        <begin position="494"/>
        <end position="504"/>
    </location>
</feature>
<feature type="compositionally biased region" description="Basic and acidic residues" evidence="1">
    <location>
        <begin position="833"/>
        <end position="845"/>
    </location>
</feature>
<dbReference type="EMBL" id="GL377305">
    <property type="protein sequence ID" value="EFI98142.1"/>
    <property type="molecule type" value="Genomic_DNA"/>
</dbReference>
<feature type="region of interest" description="Disordered" evidence="1">
    <location>
        <begin position="2150"/>
        <end position="2207"/>
    </location>
</feature>
<proteinExistence type="predicted"/>
<feature type="compositionally biased region" description="Low complexity" evidence="1">
    <location>
        <begin position="2323"/>
        <end position="2346"/>
    </location>
</feature>
<evidence type="ECO:0000256" key="1">
    <source>
        <dbReference type="SAM" id="MobiDB-lite"/>
    </source>
</evidence>
<feature type="compositionally biased region" description="Low complexity" evidence="1">
    <location>
        <begin position="505"/>
        <end position="522"/>
    </location>
</feature>
<feature type="compositionally biased region" description="Polar residues" evidence="1">
    <location>
        <begin position="1050"/>
        <end position="1061"/>
    </location>
</feature>
<feature type="compositionally biased region" description="Low complexity" evidence="1">
    <location>
        <begin position="1517"/>
        <end position="1530"/>
    </location>
</feature>
<feature type="compositionally biased region" description="Polar residues" evidence="1">
    <location>
        <begin position="177"/>
        <end position="196"/>
    </location>
</feature>